<dbReference type="AlphaFoldDB" id="A0A0V1KI52"/>
<gene>
    <name evidence="1" type="ORF">T02_4033</name>
</gene>
<accession>A0A0V1KI52</accession>
<dbReference type="EMBL" id="JYDW01001880">
    <property type="protein sequence ID" value="KRZ46893.1"/>
    <property type="molecule type" value="Genomic_DNA"/>
</dbReference>
<sequence length="47" mass="5277">MRSDMLDVDGGGSFLLMKDLDNQGSKLTVYTLSEKRLRGPLTSFRAR</sequence>
<reference evidence="1 2" key="1">
    <citation type="submission" date="2015-05" db="EMBL/GenBank/DDBJ databases">
        <title>Evolution of Trichinella species and genotypes.</title>
        <authorList>
            <person name="Korhonen P.K."/>
            <person name="Edoardo P."/>
            <person name="Giuseppe L.R."/>
            <person name="Gasser R.B."/>
        </authorList>
    </citation>
    <scope>NUCLEOTIDE SEQUENCE [LARGE SCALE GENOMIC DNA]</scope>
    <source>
        <strain evidence="1">ISS10</strain>
    </source>
</reference>
<comment type="caution">
    <text evidence="1">The sequence shown here is derived from an EMBL/GenBank/DDBJ whole genome shotgun (WGS) entry which is preliminary data.</text>
</comment>
<dbReference type="Proteomes" id="UP000054721">
    <property type="component" value="Unassembled WGS sequence"/>
</dbReference>
<organism evidence="1 2">
    <name type="scientific">Trichinella nativa</name>
    <dbReference type="NCBI Taxonomy" id="6335"/>
    <lineage>
        <taxon>Eukaryota</taxon>
        <taxon>Metazoa</taxon>
        <taxon>Ecdysozoa</taxon>
        <taxon>Nematoda</taxon>
        <taxon>Enoplea</taxon>
        <taxon>Dorylaimia</taxon>
        <taxon>Trichinellida</taxon>
        <taxon>Trichinellidae</taxon>
        <taxon>Trichinella</taxon>
    </lineage>
</organism>
<keyword evidence="2" id="KW-1185">Reference proteome</keyword>
<evidence type="ECO:0000313" key="2">
    <source>
        <dbReference type="Proteomes" id="UP000054721"/>
    </source>
</evidence>
<name>A0A0V1KI52_9BILA</name>
<protein>
    <submittedName>
        <fullName evidence="1">Uncharacterized protein</fullName>
    </submittedName>
</protein>
<evidence type="ECO:0000313" key="1">
    <source>
        <dbReference type="EMBL" id="KRZ46893.1"/>
    </source>
</evidence>
<proteinExistence type="predicted"/>